<evidence type="ECO:0000256" key="4">
    <source>
        <dbReference type="ARBA" id="ARBA00022989"/>
    </source>
</evidence>
<dbReference type="RefSeq" id="WP_030444554.1">
    <property type="nucleotide sequence ID" value="NZ_AP023354.1"/>
</dbReference>
<keyword evidence="5 10" id="KW-0472">Membrane</keyword>
<feature type="binding site" evidence="10">
    <location>
        <position position="71"/>
    </location>
    <ligand>
        <name>Na(+)</name>
        <dbReference type="ChEBI" id="CHEBI:29101"/>
        <note>structural</note>
    </ligand>
</feature>
<comment type="subcellular location">
    <subcellularLocation>
        <location evidence="1 10">Cell membrane</location>
        <topology evidence="1 10">Multi-pass membrane protein</topology>
    </subcellularLocation>
</comment>
<evidence type="ECO:0000256" key="2">
    <source>
        <dbReference type="ARBA" id="ARBA00022475"/>
    </source>
</evidence>
<keyword evidence="3 10" id="KW-0812">Transmembrane</keyword>
<dbReference type="GO" id="GO:0005886">
    <property type="term" value="C:plasma membrane"/>
    <property type="evidence" value="ECO:0007669"/>
    <property type="project" value="UniProtKB-SubCell"/>
</dbReference>
<dbReference type="NCBIfam" id="TIGR00494">
    <property type="entry name" value="crcB"/>
    <property type="match status" value="1"/>
</dbReference>
<evidence type="ECO:0000256" key="8">
    <source>
        <dbReference type="ARBA" id="ARBA00035585"/>
    </source>
</evidence>
<evidence type="ECO:0000256" key="5">
    <source>
        <dbReference type="ARBA" id="ARBA00023136"/>
    </source>
</evidence>
<comment type="caution">
    <text evidence="10">Lacks conserved residue(s) required for the propagation of feature annotation.</text>
</comment>
<dbReference type="GO" id="GO:0140114">
    <property type="term" value="P:cellular detoxification of fluoride"/>
    <property type="evidence" value="ECO:0007669"/>
    <property type="project" value="UniProtKB-UniRule"/>
</dbReference>
<evidence type="ECO:0000256" key="7">
    <source>
        <dbReference type="ARBA" id="ARBA00035120"/>
    </source>
</evidence>
<dbReference type="EMBL" id="AP023354">
    <property type="protein sequence ID" value="BCJ30053.1"/>
    <property type="molecule type" value="Genomic_DNA"/>
</dbReference>
<evidence type="ECO:0000256" key="6">
    <source>
        <dbReference type="ARBA" id="ARBA00023303"/>
    </source>
</evidence>
<dbReference type="PANTHER" id="PTHR28259:SF1">
    <property type="entry name" value="FLUORIDE EXPORT PROTEIN 1-RELATED"/>
    <property type="match status" value="1"/>
</dbReference>
<evidence type="ECO:0000256" key="9">
    <source>
        <dbReference type="ARBA" id="ARBA00049940"/>
    </source>
</evidence>
<dbReference type="HAMAP" id="MF_00454">
    <property type="entry name" value="FluC"/>
    <property type="match status" value="1"/>
</dbReference>
<keyword evidence="10" id="KW-0915">Sodium</keyword>
<dbReference type="GO" id="GO:0046872">
    <property type="term" value="F:metal ion binding"/>
    <property type="evidence" value="ECO:0007669"/>
    <property type="project" value="UniProtKB-KW"/>
</dbReference>
<keyword evidence="10" id="KW-0479">Metal-binding</keyword>
<gene>
    <name evidence="11" type="primary">crcB2</name>
    <name evidence="10" type="synonym">crcB</name>
    <name evidence="10" type="synonym">fluC</name>
    <name evidence="11" type="ORF">Asera_41610</name>
</gene>
<keyword evidence="12" id="KW-1185">Reference proteome</keyword>
<keyword evidence="10" id="KW-0406">Ion transport</keyword>
<name>A0A810L3V0_9ACTN</name>
<dbReference type="OrthoDB" id="5148600at2"/>
<evidence type="ECO:0000256" key="3">
    <source>
        <dbReference type="ARBA" id="ARBA00022692"/>
    </source>
</evidence>
<comment type="function">
    <text evidence="9 10">Fluoride-specific ion channel. Important for reducing fluoride concentration in the cell, thus reducing its toxicity.</text>
</comment>
<keyword evidence="6 10" id="KW-0407">Ion channel</keyword>
<dbReference type="KEGG" id="aser:Asera_41610"/>
<organism evidence="11 12">
    <name type="scientific">Actinocatenispora sera</name>
    <dbReference type="NCBI Taxonomy" id="390989"/>
    <lineage>
        <taxon>Bacteria</taxon>
        <taxon>Bacillati</taxon>
        <taxon>Actinomycetota</taxon>
        <taxon>Actinomycetes</taxon>
        <taxon>Micromonosporales</taxon>
        <taxon>Micromonosporaceae</taxon>
        <taxon>Actinocatenispora</taxon>
    </lineage>
</organism>
<evidence type="ECO:0000313" key="11">
    <source>
        <dbReference type="EMBL" id="BCJ30053.1"/>
    </source>
</evidence>
<dbReference type="InterPro" id="IPR003691">
    <property type="entry name" value="FluC"/>
</dbReference>
<keyword evidence="4 10" id="KW-1133">Transmembrane helix</keyword>
<comment type="similarity">
    <text evidence="7 10">Belongs to the fluoride channel Fluc/FEX (TC 1.A.43) family.</text>
</comment>
<keyword evidence="10" id="KW-0813">Transport</keyword>
<keyword evidence="2 10" id="KW-1003">Cell membrane</keyword>
<proteinExistence type="inferred from homology"/>
<feature type="transmembrane region" description="Helical" evidence="10">
    <location>
        <begin position="46"/>
        <end position="73"/>
    </location>
</feature>
<dbReference type="PANTHER" id="PTHR28259">
    <property type="entry name" value="FLUORIDE EXPORT PROTEIN 1-RELATED"/>
    <property type="match status" value="1"/>
</dbReference>
<accession>A0A810L3V0</accession>
<reference evidence="11" key="1">
    <citation type="submission" date="2020-08" db="EMBL/GenBank/DDBJ databases">
        <title>Whole genome shotgun sequence of Actinocatenispora sera NBRC 101916.</title>
        <authorList>
            <person name="Komaki H."/>
            <person name="Tamura T."/>
        </authorList>
    </citation>
    <scope>NUCLEOTIDE SEQUENCE</scope>
    <source>
        <strain evidence="11">NBRC 101916</strain>
    </source>
</reference>
<protein>
    <recommendedName>
        <fullName evidence="10">Fluoride-specific ion channel FluC</fullName>
    </recommendedName>
</protein>
<dbReference type="GO" id="GO:0062054">
    <property type="term" value="F:fluoride channel activity"/>
    <property type="evidence" value="ECO:0007669"/>
    <property type="project" value="UniProtKB-UniRule"/>
</dbReference>
<sequence length="122" mass="12166">MTLVLIAIGAAVGAPARYLVDRCVQSRHDSVFPWGTFTVNMLGSFLLGLVVGGAGAISPGVTALLGTGLCGALTTYSTFSYETLRLLSTGGRSLAVLNVVASLAGGLGAAFAGFAAATAIWG</sequence>
<evidence type="ECO:0000256" key="10">
    <source>
        <dbReference type="HAMAP-Rule" id="MF_00454"/>
    </source>
</evidence>
<feature type="binding site" evidence="10">
    <location>
        <position position="74"/>
    </location>
    <ligand>
        <name>Na(+)</name>
        <dbReference type="ChEBI" id="CHEBI:29101"/>
        <note>structural</note>
    </ligand>
</feature>
<dbReference type="AlphaFoldDB" id="A0A810L3V0"/>
<feature type="transmembrane region" description="Helical" evidence="10">
    <location>
        <begin position="94"/>
        <end position="121"/>
    </location>
</feature>
<dbReference type="Proteomes" id="UP000680750">
    <property type="component" value="Chromosome"/>
</dbReference>
<evidence type="ECO:0000256" key="1">
    <source>
        <dbReference type="ARBA" id="ARBA00004651"/>
    </source>
</evidence>
<dbReference type="Pfam" id="PF02537">
    <property type="entry name" value="CRCB"/>
    <property type="match status" value="1"/>
</dbReference>
<comment type="activity regulation">
    <text evidence="10">Na(+) is not transported, but it plays an essential structural role and its presence is essential for fluoride channel function.</text>
</comment>
<comment type="catalytic activity">
    <reaction evidence="8">
        <text>fluoride(in) = fluoride(out)</text>
        <dbReference type="Rhea" id="RHEA:76159"/>
        <dbReference type="ChEBI" id="CHEBI:17051"/>
    </reaction>
    <physiologicalReaction direction="left-to-right" evidence="8">
        <dbReference type="Rhea" id="RHEA:76160"/>
    </physiologicalReaction>
</comment>
<evidence type="ECO:0000313" key="12">
    <source>
        <dbReference type="Proteomes" id="UP000680750"/>
    </source>
</evidence>